<feature type="transmembrane region" description="Helical" evidence="9">
    <location>
        <begin position="36"/>
        <end position="60"/>
    </location>
</feature>
<dbReference type="EC" id="2.5.1.141" evidence="9"/>
<dbReference type="NCBIfam" id="TIGR01473">
    <property type="entry name" value="cyoE_ctaB"/>
    <property type="match status" value="1"/>
</dbReference>
<evidence type="ECO:0000256" key="2">
    <source>
        <dbReference type="ARBA" id="ARBA00022475"/>
    </source>
</evidence>
<dbReference type="PANTHER" id="PTHR43448">
    <property type="entry name" value="PROTOHEME IX FARNESYLTRANSFERASE, MITOCHONDRIAL"/>
    <property type="match status" value="1"/>
</dbReference>
<feature type="transmembrane region" description="Helical" evidence="9">
    <location>
        <begin position="12"/>
        <end position="30"/>
    </location>
</feature>
<dbReference type="GO" id="GO:0005886">
    <property type="term" value="C:plasma membrane"/>
    <property type="evidence" value="ECO:0007669"/>
    <property type="project" value="UniProtKB-SubCell"/>
</dbReference>
<evidence type="ECO:0000256" key="3">
    <source>
        <dbReference type="ARBA" id="ARBA00022679"/>
    </source>
</evidence>
<dbReference type="HAMAP" id="MF_00154">
    <property type="entry name" value="CyoE_CtaB"/>
    <property type="match status" value="1"/>
</dbReference>
<dbReference type="GO" id="GO:0008495">
    <property type="term" value="F:protoheme IX farnesyltransferase activity"/>
    <property type="evidence" value="ECO:0007669"/>
    <property type="project" value="UniProtKB-UniRule"/>
</dbReference>
<dbReference type="InterPro" id="IPR006369">
    <property type="entry name" value="Protohaem_IX_farnesylTrfase"/>
</dbReference>
<evidence type="ECO:0000256" key="1">
    <source>
        <dbReference type="ARBA" id="ARBA00004141"/>
    </source>
</evidence>
<protein>
    <recommendedName>
        <fullName evidence="9">Protoheme IX farnesyltransferase</fullName>
        <ecNumber evidence="9">2.5.1.141</ecNumber>
    </recommendedName>
    <alternativeName>
        <fullName evidence="9">Heme B farnesyltransferase</fullName>
    </alternativeName>
    <alternativeName>
        <fullName evidence="9">Heme O synthase</fullName>
    </alternativeName>
</protein>
<evidence type="ECO:0000256" key="5">
    <source>
        <dbReference type="ARBA" id="ARBA00022989"/>
    </source>
</evidence>
<evidence type="ECO:0000256" key="9">
    <source>
        <dbReference type="HAMAP-Rule" id="MF_00154"/>
    </source>
</evidence>
<dbReference type="NCBIfam" id="NF003348">
    <property type="entry name" value="PRK04375.1-1"/>
    <property type="match status" value="1"/>
</dbReference>
<comment type="miscellaneous">
    <text evidence="9">Carbon 2 of the heme B porphyrin ring is defined according to the Fischer nomenclature.</text>
</comment>
<feature type="transmembrane region" description="Helical" evidence="9">
    <location>
        <begin position="234"/>
        <end position="252"/>
    </location>
</feature>
<dbReference type="InterPro" id="IPR030470">
    <property type="entry name" value="UbiA_prenylTrfase_CS"/>
</dbReference>
<evidence type="ECO:0000313" key="10">
    <source>
        <dbReference type="EMBL" id="WAI11653.1"/>
    </source>
</evidence>
<dbReference type="Gene3D" id="1.10.357.140">
    <property type="entry name" value="UbiA prenyltransferase"/>
    <property type="match status" value="1"/>
</dbReference>
<feature type="transmembrane region" description="Helical" evidence="9">
    <location>
        <begin position="110"/>
        <end position="127"/>
    </location>
</feature>
<keyword evidence="2 9" id="KW-1003">Cell membrane</keyword>
<comment type="pathway">
    <text evidence="9">Porphyrin-containing compound metabolism; heme O biosynthesis; heme O from protoheme: step 1/1.</text>
</comment>
<dbReference type="CDD" id="cd13957">
    <property type="entry name" value="PT_UbiA_Cox10"/>
    <property type="match status" value="1"/>
</dbReference>
<feature type="transmembrane region" description="Helical" evidence="9">
    <location>
        <begin position="134"/>
        <end position="151"/>
    </location>
</feature>
<evidence type="ECO:0000256" key="7">
    <source>
        <dbReference type="ARBA" id="ARBA00023136"/>
    </source>
</evidence>
<dbReference type="EMBL" id="CP113409">
    <property type="protein sequence ID" value="WAI11653.1"/>
    <property type="molecule type" value="Genomic_DNA"/>
</dbReference>
<keyword evidence="4 9" id="KW-0812">Transmembrane</keyword>
<comment type="function">
    <text evidence="9">Converts heme B (protoheme IX) to heme O by substitution of the vinyl group on carbon 2 of heme B porphyrin ring with a hydroxyethyl farnesyl side group.</text>
</comment>
<dbReference type="AlphaFoldDB" id="A0AAJ5TWP4"/>
<comment type="subcellular location">
    <subcellularLocation>
        <location evidence="9">Cell membrane</location>
        <topology evidence="9">Multi-pass membrane protein</topology>
    </subcellularLocation>
    <subcellularLocation>
        <location evidence="1">Membrane</location>
        <topology evidence="1">Multi-pass membrane protein</topology>
    </subcellularLocation>
</comment>
<sequence>MFKNYLEIIKPGIIIGNATLIVGSFLFASRNVPFDSFLFLCTILGASLVIASACVFNNLIDFDIDKKMKRTSNRVLSKKLLSIRSVLIFAIFLGVLGICILSFLVNFLSMLLSIFGFFVYVVLYSYLYKRKSIYSTFIGSFSGSTPSAIGYTAVSNSIDICCILLFVILIFWQMSHFYAISIMRIEDYKKAKIPVFSVVKGVSITKKHIFFYILIFIFFSSLLTFLGYLSYNFLFLFSIINFYWLFLSYSNIKKNNNKKNASQLFYYSIVVIVIFNFLISADVFFKYFNL</sequence>
<feature type="transmembrane region" description="Helical" evidence="9">
    <location>
        <begin position="157"/>
        <end position="180"/>
    </location>
</feature>
<keyword evidence="7 9" id="KW-0472">Membrane</keyword>
<dbReference type="PANTHER" id="PTHR43448:SF2">
    <property type="entry name" value="PROTOHEME IX FARNESYLTRANSFERASE, MITOCHONDRIAL"/>
    <property type="match status" value="1"/>
</dbReference>
<name>A0AAJ5TWP4_9GAMM</name>
<dbReference type="PROSITE" id="PS00943">
    <property type="entry name" value="UBIA"/>
    <property type="match status" value="1"/>
</dbReference>
<feature type="transmembrane region" description="Helical" evidence="9">
    <location>
        <begin position="81"/>
        <end position="104"/>
    </location>
</feature>
<comment type="similarity">
    <text evidence="9">Belongs to the UbiA prenyltransferase family. Protoheme IX farnesyltransferase subfamily.</text>
</comment>
<evidence type="ECO:0000256" key="8">
    <source>
        <dbReference type="ARBA" id="ARBA00047690"/>
    </source>
</evidence>
<reference evidence="10" key="1">
    <citation type="submission" date="2022-11" db="EMBL/GenBank/DDBJ databases">
        <title>The whole genome sequencing of pests is an important tool to study the evolution of the plant-insect interaction and insecticide resistance.</title>
        <authorList>
            <person name="Kananovich Y."/>
        </authorList>
    </citation>
    <scope>NUCLEOTIDE SEQUENCE</scope>
    <source>
        <strain evidence="10">BSU_Mac_2017</strain>
    </source>
</reference>
<keyword evidence="3 9" id="KW-0808">Transferase</keyword>
<dbReference type="GO" id="GO:0048034">
    <property type="term" value="P:heme O biosynthetic process"/>
    <property type="evidence" value="ECO:0007669"/>
    <property type="project" value="UniProtKB-UniRule"/>
</dbReference>
<dbReference type="InterPro" id="IPR000537">
    <property type="entry name" value="UbiA_prenyltransferase"/>
</dbReference>
<dbReference type="Proteomes" id="UP001163094">
    <property type="component" value="Chromosome"/>
</dbReference>
<feature type="transmembrane region" description="Helical" evidence="9">
    <location>
        <begin position="264"/>
        <end position="285"/>
    </location>
</feature>
<evidence type="ECO:0000256" key="4">
    <source>
        <dbReference type="ARBA" id="ARBA00022692"/>
    </source>
</evidence>
<comment type="catalytic activity">
    <reaction evidence="8 9">
        <text>heme b + (2E,6E)-farnesyl diphosphate + H2O = Fe(II)-heme o + diphosphate</text>
        <dbReference type="Rhea" id="RHEA:28070"/>
        <dbReference type="ChEBI" id="CHEBI:15377"/>
        <dbReference type="ChEBI" id="CHEBI:33019"/>
        <dbReference type="ChEBI" id="CHEBI:60344"/>
        <dbReference type="ChEBI" id="CHEBI:60530"/>
        <dbReference type="ChEBI" id="CHEBI:175763"/>
        <dbReference type="EC" id="2.5.1.141"/>
    </reaction>
</comment>
<evidence type="ECO:0000313" key="11">
    <source>
        <dbReference type="Proteomes" id="UP001163094"/>
    </source>
</evidence>
<dbReference type="InterPro" id="IPR044878">
    <property type="entry name" value="UbiA_sf"/>
</dbReference>
<proteinExistence type="inferred from homology"/>
<accession>A0AAJ5TWP4</accession>
<keyword evidence="5 9" id="KW-1133">Transmembrane helix</keyword>
<feature type="transmembrane region" description="Helical" evidence="9">
    <location>
        <begin position="209"/>
        <end position="228"/>
    </location>
</feature>
<evidence type="ECO:0000256" key="6">
    <source>
        <dbReference type="ARBA" id="ARBA00023133"/>
    </source>
</evidence>
<gene>
    <name evidence="9 10" type="primary">cyoE</name>
    <name evidence="10" type="ORF">OW721_02375</name>
</gene>
<organism evidence="10 11">
    <name type="scientific">Buchnera aphidicola</name>
    <name type="common">Macrosiphum albifrons</name>
    <dbReference type="NCBI Taxonomy" id="2994844"/>
    <lineage>
        <taxon>Bacteria</taxon>
        <taxon>Pseudomonadati</taxon>
        <taxon>Pseudomonadota</taxon>
        <taxon>Gammaproteobacteria</taxon>
        <taxon>Enterobacterales</taxon>
        <taxon>Erwiniaceae</taxon>
        <taxon>Buchnera</taxon>
    </lineage>
</organism>
<keyword evidence="6 9" id="KW-0350">Heme biosynthesis</keyword>
<dbReference type="Pfam" id="PF01040">
    <property type="entry name" value="UbiA"/>
    <property type="match status" value="1"/>
</dbReference>